<evidence type="ECO:0000313" key="1">
    <source>
        <dbReference type="EMBL" id="GGI81939.1"/>
    </source>
</evidence>
<name>A0A917JS94_9GAMM</name>
<protein>
    <submittedName>
        <fullName evidence="1">Uncharacterized protein</fullName>
    </submittedName>
</protein>
<comment type="caution">
    <text evidence="1">The sequence shown here is derived from an EMBL/GenBank/DDBJ whole genome shotgun (WGS) entry which is preliminary data.</text>
</comment>
<dbReference type="EMBL" id="BMOB01000003">
    <property type="protein sequence ID" value="GGI81939.1"/>
    <property type="molecule type" value="Genomic_DNA"/>
</dbReference>
<keyword evidence="2" id="KW-1185">Reference proteome</keyword>
<reference evidence="1" key="2">
    <citation type="submission" date="2020-09" db="EMBL/GenBank/DDBJ databases">
        <authorList>
            <person name="Sun Q."/>
            <person name="Ohkuma M."/>
        </authorList>
    </citation>
    <scope>NUCLEOTIDE SEQUENCE</scope>
    <source>
        <strain evidence="1">JCM 13919</strain>
    </source>
</reference>
<sequence length="184" mass="21274">MLSFEPLNQLLEMDLTQLRANNGCATDESMEFFVHCINQFFAQIETITPTEEDKTAFDEIMKVLIERINLVEVDYFRGKFTREHSDSQSPEVIECMAQQTKLKDYHKLPSTMQYWARRGDWGDAIHNPTAHSLAVKRIEAWPKPVYTHNISAREAAGMFRAFNEAHQPDEHHASILSLSRGLFD</sequence>
<dbReference type="RefSeq" id="WP_131776250.1">
    <property type="nucleotide sequence ID" value="NZ_BMOB01000003.1"/>
</dbReference>
<reference evidence="1" key="1">
    <citation type="journal article" date="2014" name="Int. J. Syst. Evol. Microbiol.">
        <title>Complete genome sequence of Corynebacterium casei LMG S-19264T (=DSM 44701T), isolated from a smear-ripened cheese.</title>
        <authorList>
            <consortium name="US DOE Joint Genome Institute (JGI-PGF)"/>
            <person name="Walter F."/>
            <person name="Albersmeier A."/>
            <person name="Kalinowski J."/>
            <person name="Ruckert C."/>
        </authorList>
    </citation>
    <scope>NUCLEOTIDE SEQUENCE</scope>
    <source>
        <strain evidence="1">JCM 13919</strain>
    </source>
</reference>
<dbReference type="OrthoDB" id="5638729at2"/>
<dbReference type="AlphaFoldDB" id="A0A917JS94"/>
<organism evidence="1 2">
    <name type="scientific">Legionella impletisoli</name>
    <dbReference type="NCBI Taxonomy" id="343510"/>
    <lineage>
        <taxon>Bacteria</taxon>
        <taxon>Pseudomonadati</taxon>
        <taxon>Pseudomonadota</taxon>
        <taxon>Gammaproteobacteria</taxon>
        <taxon>Legionellales</taxon>
        <taxon>Legionellaceae</taxon>
        <taxon>Legionella</taxon>
    </lineage>
</organism>
<gene>
    <name evidence="1" type="ORF">GCM10007966_08110</name>
</gene>
<proteinExistence type="predicted"/>
<evidence type="ECO:0000313" key="2">
    <source>
        <dbReference type="Proteomes" id="UP000630149"/>
    </source>
</evidence>
<accession>A0A917JS94</accession>
<dbReference type="Proteomes" id="UP000630149">
    <property type="component" value="Unassembled WGS sequence"/>
</dbReference>